<dbReference type="KEGG" id="aab:A4R43_28965"/>
<dbReference type="AlphaFoldDB" id="A0A344LD88"/>
<dbReference type="RefSeq" id="WP_113695240.1">
    <property type="nucleotide sequence ID" value="NZ_CP015163.1"/>
</dbReference>
<protein>
    <submittedName>
        <fullName evidence="2">Uncharacterized protein</fullName>
    </submittedName>
</protein>
<name>A0A344LD88_9PSEU</name>
<sequence>MAVTPGEVAVTGGANGTRSLPSRVVPPHQLPSTPDELAAEAAARLGWHGVVLPEIRLLGRKVNLVARLRTVAHAERIAMGVAPVTDRAVVDTWTWPEFVGSAPAAAVEIAGVLTVQRHWRTGLAALVPFARYGETAMVLPSAATLTEDYVDNCLPRARTYGMAVLTADEDAVVETDLLGHSERLLVTGDPISRWVNEVAYELLLAHELPAAVD</sequence>
<dbReference type="Proteomes" id="UP000250434">
    <property type="component" value="Chromosome"/>
</dbReference>
<reference evidence="2 3" key="1">
    <citation type="submission" date="2016-04" db="EMBL/GenBank/DDBJ databases">
        <title>Complete genome sequence and analysis of deep-sea sediment isolate, Amycolatopsis sp. WP1.</title>
        <authorList>
            <person name="Wang H."/>
            <person name="Chen S."/>
            <person name="Wu Q."/>
        </authorList>
    </citation>
    <scope>NUCLEOTIDE SEQUENCE [LARGE SCALE GENOMIC DNA]</scope>
    <source>
        <strain evidence="2 3">WP1</strain>
    </source>
</reference>
<evidence type="ECO:0000256" key="1">
    <source>
        <dbReference type="SAM" id="MobiDB-lite"/>
    </source>
</evidence>
<proteinExistence type="predicted"/>
<dbReference type="EMBL" id="CP015163">
    <property type="protein sequence ID" value="AXB46012.1"/>
    <property type="molecule type" value="Genomic_DNA"/>
</dbReference>
<keyword evidence="3" id="KW-1185">Reference proteome</keyword>
<evidence type="ECO:0000313" key="3">
    <source>
        <dbReference type="Proteomes" id="UP000250434"/>
    </source>
</evidence>
<evidence type="ECO:0000313" key="2">
    <source>
        <dbReference type="EMBL" id="AXB46012.1"/>
    </source>
</evidence>
<accession>A0A344LD88</accession>
<dbReference type="OrthoDB" id="3677403at2"/>
<feature type="region of interest" description="Disordered" evidence="1">
    <location>
        <begin position="1"/>
        <end position="25"/>
    </location>
</feature>
<organism evidence="2 3">
    <name type="scientific">Amycolatopsis albispora</name>
    <dbReference type="NCBI Taxonomy" id="1804986"/>
    <lineage>
        <taxon>Bacteria</taxon>
        <taxon>Bacillati</taxon>
        <taxon>Actinomycetota</taxon>
        <taxon>Actinomycetes</taxon>
        <taxon>Pseudonocardiales</taxon>
        <taxon>Pseudonocardiaceae</taxon>
        <taxon>Amycolatopsis</taxon>
    </lineage>
</organism>
<gene>
    <name evidence="2" type="ORF">A4R43_28965</name>
</gene>